<evidence type="ECO:0000313" key="2">
    <source>
        <dbReference type="Proteomes" id="UP000008680"/>
    </source>
</evidence>
<gene>
    <name evidence="1" type="ordered locus">mru_0985</name>
</gene>
<dbReference type="EMBL" id="CP001719">
    <property type="protein sequence ID" value="ADC46836.1"/>
    <property type="molecule type" value="Genomic_DNA"/>
</dbReference>
<reference evidence="1 2" key="1">
    <citation type="journal article" date="2010" name="PLoS ONE">
        <title>The genome sequence of the rumen methanogen Methanobrevibacter ruminantium reveals new possibilities for controlling ruminant methane emissions.</title>
        <authorList>
            <person name="Leahy S.C."/>
            <person name="Kelly W.J."/>
            <person name="Altermann E."/>
            <person name="Ronimus R.S."/>
            <person name="Yeoman C.J."/>
            <person name="Pacheco D.M."/>
            <person name="Li D."/>
            <person name="Kong Z."/>
            <person name="McTavish S."/>
            <person name="Sang C."/>
            <person name="Lambie S.C."/>
            <person name="Janssen P.H."/>
            <person name="Dey D."/>
            <person name="Attwood G.T."/>
        </authorList>
    </citation>
    <scope>NUCLEOTIDE SEQUENCE [LARGE SCALE GENOMIC DNA]</scope>
    <source>
        <strain evidence="2">ATCC 35063 / DSM 1093 / JCM 13430 / OCM 146 / M1</strain>
    </source>
</reference>
<dbReference type="KEGG" id="mru:mru_0985"/>
<protein>
    <submittedName>
        <fullName evidence="1">Uncharacterized protein</fullName>
    </submittedName>
</protein>
<dbReference type="Proteomes" id="UP000008680">
    <property type="component" value="Chromosome"/>
</dbReference>
<accession>D3E2S5</accession>
<dbReference type="GeneID" id="8770637"/>
<evidence type="ECO:0000313" key="1">
    <source>
        <dbReference type="EMBL" id="ADC46836.1"/>
    </source>
</evidence>
<keyword evidence="2" id="KW-1185">Reference proteome</keyword>
<proteinExistence type="predicted"/>
<name>D3E2S5_METRM</name>
<dbReference type="RefSeq" id="WP_012955787.1">
    <property type="nucleotide sequence ID" value="NC_013790.1"/>
</dbReference>
<dbReference type="HOGENOM" id="CLU_1850667_0_0_2"/>
<sequence>MYYYKLESFDYDEHWTAFYVSNKKYSDDEFKKIVKDAYIETCKHISENQKPVSKFNYMIDSVIFDILQESDKDKSQPCHYFNRILKDRHDLINLDDCLDSKLEFVEQNGGNDNLREFYDKRSEYILVGISDDDNKGYI</sequence>
<dbReference type="AlphaFoldDB" id="D3E2S5"/>
<dbReference type="PATRIC" id="fig|634498.28.peg.983"/>
<organism evidence="1 2">
    <name type="scientific">Methanobrevibacter ruminantium (strain ATCC 35063 / DSM 1093 / JCM 13430 / OCM 146 / M1)</name>
    <name type="common">Methanobacterium ruminantium</name>
    <dbReference type="NCBI Taxonomy" id="634498"/>
    <lineage>
        <taxon>Archaea</taxon>
        <taxon>Methanobacteriati</taxon>
        <taxon>Methanobacteriota</taxon>
        <taxon>Methanomada group</taxon>
        <taxon>Methanobacteria</taxon>
        <taxon>Methanobacteriales</taxon>
        <taxon>Methanobacteriaceae</taxon>
        <taxon>Methanobrevibacter</taxon>
    </lineage>
</organism>